<dbReference type="RefSeq" id="WP_136031968.1">
    <property type="nucleotide sequence ID" value="NZ_CAAHGQ010000019.1"/>
</dbReference>
<feature type="transmembrane region" description="Helical" evidence="1">
    <location>
        <begin position="168"/>
        <end position="188"/>
    </location>
</feature>
<keyword evidence="1" id="KW-0472">Membrane</keyword>
<keyword evidence="1" id="KW-1133">Transmembrane helix</keyword>
<dbReference type="EMBL" id="CAAHGQ010000019">
    <property type="protein sequence ID" value="VGQ10286.1"/>
    <property type="molecule type" value="Genomic_DNA"/>
</dbReference>
<accession>A0A8B6IZD9</accession>
<sequence length="469" mass="52010">MQLNAGRYLEAYALMTLVFCGTVQYFTGIAAVLWLPFFMVLVMAVLLLMQSRPQPLRLTGREKLILALYLTFIILGLVSTILQSGIVTAIVGFKNELALSLVMLCMLLGMFSESQLHRLTRLFYWIYYVQIPVAIYQVIFIVPKRVAFRGEDEKWDSVVGTFGGDPMGGGNTAAMGMFCLLIMLMKVSEFKHGICSFKSLVIHIALGFFLCVVGEVKFVILLSPFLLALLWILPGYVSGVSKVSLRSLLIIAAGMALLIFVAITVLASNYSSAFGGDPTKSALSVFIDSLGYIFDTNYIMPSGELGRFTTVFFWLQHNELFGPGGMLFGYGLNATNSGSTVSPGYIGAWYHLILDSTALSMLLWEVGIIGIILFIAMIIAVLVAMRPKETFSRHDLNREDLQLLSSAPAFFVFVIGCLLSLPYSQILMIMPMLQFLLWLSLGALIVIHRSVLLNSGTHYEQNAIYHRQH</sequence>
<evidence type="ECO:0000313" key="3">
    <source>
        <dbReference type="Proteomes" id="UP000328848"/>
    </source>
</evidence>
<feature type="transmembrane region" description="Helical" evidence="1">
    <location>
        <begin position="403"/>
        <end position="421"/>
    </location>
</feature>
<evidence type="ECO:0000256" key="1">
    <source>
        <dbReference type="SAM" id="Phobius"/>
    </source>
</evidence>
<feature type="transmembrane region" description="Helical" evidence="1">
    <location>
        <begin position="245"/>
        <end position="270"/>
    </location>
</feature>
<protein>
    <recommendedName>
        <fullName evidence="4">Capsular polysacharride biosynthesis protein</fullName>
    </recommendedName>
</protein>
<dbReference type="AlphaFoldDB" id="A0A8B6IZD9"/>
<feature type="transmembrane region" description="Helical" evidence="1">
    <location>
        <begin position="125"/>
        <end position="148"/>
    </location>
</feature>
<feature type="transmembrane region" description="Helical" evidence="1">
    <location>
        <begin position="25"/>
        <end position="48"/>
    </location>
</feature>
<evidence type="ECO:0000313" key="2">
    <source>
        <dbReference type="EMBL" id="VGQ10286.1"/>
    </source>
</evidence>
<name>A0A8B6IZD9_9ENTR</name>
<reference evidence="2 3" key="1">
    <citation type="submission" date="2019-04" db="EMBL/GenBank/DDBJ databases">
        <authorList>
            <person name="Brisse S."/>
            <person name="Rodrigues C."/>
        </authorList>
    </citation>
    <scope>NUCLEOTIDE SEQUENCE [LARGE SCALE GENOMIC DNA]</scope>
    <source>
        <strain evidence="2">SB5857</strain>
    </source>
</reference>
<gene>
    <name evidence="2" type="ORF">SB5857_04355</name>
</gene>
<organism evidence="2 3">
    <name type="scientific">Klebsiella africana</name>
    <dbReference type="NCBI Taxonomy" id="2489010"/>
    <lineage>
        <taxon>Bacteria</taxon>
        <taxon>Pseudomonadati</taxon>
        <taxon>Pseudomonadota</taxon>
        <taxon>Gammaproteobacteria</taxon>
        <taxon>Enterobacterales</taxon>
        <taxon>Enterobacteriaceae</taxon>
        <taxon>Klebsiella/Raoultella group</taxon>
        <taxon>Klebsiella</taxon>
    </lineage>
</organism>
<feature type="transmembrane region" description="Helical" evidence="1">
    <location>
        <begin position="427"/>
        <end position="447"/>
    </location>
</feature>
<proteinExistence type="predicted"/>
<feature type="transmembrane region" description="Helical" evidence="1">
    <location>
        <begin position="362"/>
        <end position="383"/>
    </location>
</feature>
<feature type="transmembrane region" description="Helical" evidence="1">
    <location>
        <begin position="68"/>
        <end position="91"/>
    </location>
</feature>
<evidence type="ECO:0008006" key="4">
    <source>
        <dbReference type="Google" id="ProtNLM"/>
    </source>
</evidence>
<comment type="caution">
    <text evidence="2">The sequence shown here is derived from an EMBL/GenBank/DDBJ whole genome shotgun (WGS) entry which is preliminary data.</text>
</comment>
<feature type="transmembrane region" description="Helical" evidence="1">
    <location>
        <begin position="200"/>
        <end position="233"/>
    </location>
</feature>
<dbReference type="Proteomes" id="UP000328848">
    <property type="component" value="Unassembled WGS sequence"/>
</dbReference>
<keyword evidence="1" id="KW-0812">Transmembrane</keyword>
<feature type="transmembrane region" description="Helical" evidence="1">
    <location>
        <begin position="97"/>
        <end position="113"/>
    </location>
</feature>